<feature type="compositionally biased region" description="Basic and acidic residues" evidence="3">
    <location>
        <begin position="148"/>
        <end position="157"/>
    </location>
</feature>
<dbReference type="GO" id="GO:0016197">
    <property type="term" value="P:endosomal transport"/>
    <property type="evidence" value="ECO:0007669"/>
    <property type="project" value="TreeGrafter"/>
</dbReference>
<dbReference type="GO" id="GO:0097320">
    <property type="term" value="P:plasma membrane tubulation"/>
    <property type="evidence" value="ECO:0007669"/>
    <property type="project" value="TreeGrafter"/>
</dbReference>
<dbReference type="SMART" id="SM00326">
    <property type="entry name" value="SH3"/>
    <property type="match status" value="1"/>
</dbReference>
<comment type="caution">
    <text evidence="6">The sequence shown here is derived from an EMBL/GenBank/DDBJ whole genome shotgun (WGS) entry which is preliminary data.</text>
</comment>
<feature type="region of interest" description="Disordered" evidence="3">
    <location>
        <begin position="297"/>
        <end position="322"/>
    </location>
</feature>
<dbReference type="Pfam" id="PF00787">
    <property type="entry name" value="PX"/>
    <property type="match status" value="1"/>
</dbReference>
<dbReference type="InterPro" id="IPR001452">
    <property type="entry name" value="SH3_domain"/>
</dbReference>
<dbReference type="SUPFAM" id="SSF64268">
    <property type="entry name" value="PX domain"/>
    <property type="match status" value="1"/>
</dbReference>
<dbReference type="InterPro" id="IPR001683">
    <property type="entry name" value="PX_dom"/>
</dbReference>
<dbReference type="Gene3D" id="1.20.1270.60">
    <property type="entry name" value="Arfaptin homology (AH) domain/BAR domain"/>
    <property type="match status" value="1"/>
</dbReference>
<dbReference type="EMBL" id="VDMD01000009">
    <property type="protein sequence ID" value="TRM63593.1"/>
    <property type="molecule type" value="Genomic_DNA"/>
</dbReference>
<dbReference type="InterPro" id="IPR027267">
    <property type="entry name" value="AH/BAR_dom_sf"/>
</dbReference>
<dbReference type="Gene3D" id="3.30.1520.10">
    <property type="entry name" value="Phox-like domain"/>
    <property type="match status" value="1"/>
</dbReference>
<evidence type="ECO:0008006" key="8">
    <source>
        <dbReference type="Google" id="ProtNLM"/>
    </source>
</evidence>
<dbReference type="Proteomes" id="UP000320762">
    <property type="component" value="Unassembled WGS sequence"/>
</dbReference>
<feature type="region of interest" description="Disordered" evidence="3">
    <location>
        <begin position="1"/>
        <end position="72"/>
    </location>
</feature>
<dbReference type="PROSITE" id="PS50195">
    <property type="entry name" value="PX"/>
    <property type="match status" value="1"/>
</dbReference>
<evidence type="ECO:0000313" key="6">
    <source>
        <dbReference type="EMBL" id="TRM63593.1"/>
    </source>
</evidence>
<reference evidence="6 7" key="1">
    <citation type="journal article" date="2019" name="New Phytol.">
        <title>Comparative genomics reveals unique wood-decay strategies and fruiting body development in the Schizophyllaceae.</title>
        <authorList>
            <person name="Almasi E."/>
            <person name="Sahu N."/>
            <person name="Krizsan K."/>
            <person name="Balint B."/>
            <person name="Kovacs G.M."/>
            <person name="Kiss B."/>
            <person name="Cseklye J."/>
            <person name="Drula E."/>
            <person name="Henrissat B."/>
            <person name="Nagy I."/>
            <person name="Chovatia M."/>
            <person name="Adam C."/>
            <person name="LaButti K."/>
            <person name="Lipzen A."/>
            <person name="Riley R."/>
            <person name="Grigoriev I.V."/>
            <person name="Nagy L.G."/>
        </authorList>
    </citation>
    <scope>NUCLEOTIDE SEQUENCE [LARGE SCALE GENOMIC DNA]</scope>
    <source>
        <strain evidence="6 7">NL-1724</strain>
    </source>
</reference>
<name>A0A550CFM2_9AGAR</name>
<feature type="region of interest" description="Disordered" evidence="3">
    <location>
        <begin position="135"/>
        <end position="171"/>
    </location>
</feature>
<protein>
    <recommendedName>
        <fullName evidence="8">PX domain-containing protein</fullName>
    </recommendedName>
</protein>
<accession>A0A550CFM2</accession>
<dbReference type="PROSITE" id="PS50002">
    <property type="entry name" value="SH3"/>
    <property type="match status" value="1"/>
</dbReference>
<dbReference type="AlphaFoldDB" id="A0A550CFM2"/>
<dbReference type="OrthoDB" id="10254720at2759"/>
<dbReference type="SMART" id="SM00312">
    <property type="entry name" value="PX"/>
    <property type="match status" value="1"/>
</dbReference>
<dbReference type="GO" id="GO:0006897">
    <property type="term" value="P:endocytosis"/>
    <property type="evidence" value="ECO:0007669"/>
    <property type="project" value="TreeGrafter"/>
</dbReference>
<feature type="compositionally biased region" description="Acidic residues" evidence="3">
    <location>
        <begin position="304"/>
        <end position="314"/>
    </location>
</feature>
<dbReference type="GO" id="GO:0035091">
    <property type="term" value="F:phosphatidylinositol binding"/>
    <property type="evidence" value="ECO:0007669"/>
    <property type="project" value="InterPro"/>
</dbReference>
<dbReference type="InterPro" id="IPR036871">
    <property type="entry name" value="PX_dom_sf"/>
</dbReference>
<dbReference type="Pfam" id="PF00018">
    <property type="entry name" value="SH3_1"/>
    <property type="match status" value="1"/>
</dbReference>
<evidence type="ECO:0000313" key="7">
    <source>
        <dbReference type="Proteomes" id="UP000320762"/>
    </source>
</evidence>
<feature type="domain" description="SH3" evidence="4">
    <location>
        <begin position="67"/>
        <end position="129"/>
    </location>
</feature>
<dbReference type="Gene3D" id="2.30.30.40">
    <property type="entry name" value="SH3 Domains"/>
    <property type="match status" value="1"/>
</dbReference>
<keyword evidence="1 2" id="KW-0728">SH3 domain</keyword>
<evidence type="ECO:0000256" key="1">
    <source>
        <dbReference type="ARBA" id="ARBA00022443"/>
    </source>
</evidence>
<dbReference type="SUPFAM" id="SSF50044">
    <property type="entry name" value="SH3-domain"/>
    <property type="match status" value="1"/>
</dbReference>
<keyword evidence="7" id="KW-1185">Reference proteome</keyword>
<dbReference type="Pfam" id="PF10456">
    <property type="entry name" value="BAR_3_WASP_bdg"/>
    <property type="match status" value="1"/>
</dbReference>
<dbReference type="GO" id="GO:0031410">
    <property type="term" value="C:cytoplasmic vesicle"/>
    <property type="evidence" value="ECO:0007669"/>
    <property type="project" value="TreeGrafter"/>
</dbReference>
<dbReference type="InterPro" id="IPR019497">
    <property type="entry name" value="Sorting_nexin_WASP-bd-dom"/>
</dbReference>
<dbReference type="STRING" id="97359.A0A550CFM2"/>
<evidence type="ECO:0000259" key="4">
    <source>
        <dbReference type="PROSITE" id="PS50002"/>
    </source>
</evidence>
<evidence type="ECO:0000256" key="2">
    <source>
        <dbReference type="PROSITE-ProRule" id="PRU00192"/>
    </source>
</evidence>
<organism evidence="6 7">
    <name type="scientific">Schizophyllum amplum</name>
    <dbReference type="NCBI Taxonomy" id="97359"/>
    <lineage>
        <taxon>Eukaryota</taxon>
        <taxon>Fungi</taxon>
        <taxon>Dikarya</taxon>
        <taxon>Basidiomycota</taxon>
        <taxon>Agaricomycotina</taxon>
        <taxon>Agaricomycetes</taxon>
        <taxon>Agaricomycetidae</taxon>
        <taxon>Agaricales</taxon>
        <taxon>Schizophyllaceae</taxon>
        <taxon>Schizophyllum</taxon>
    </lineage>
</organism>
<dbReference type="InterPro" id="IPR036028">
    <property type="entry name" value="SH3-like_dom_sf"/>
</dbReference>
<dbReference type="PANTHER" id="PTHR45827">
    <property type="entry name" value="SORTING NEXIN"/>
    <property type="match status" value="1"/>
</dbReference>
<evidence type="ECO:0000256" key="3">
    <source>
        <dbReference type="SAM" id="MobiDB-lite"/>
    </source>
</evidence>
<evidence type="ECO:0000259" key="5">
    <source>
        <dbReference type="PROSITE" id="PS50195"/>
    </source>
</evidence>
<dbReference type="GO" id="GO:0005886">
    <property type="term" value="C:plasma membrane"/>
    <property type="evidence" value="ECO:0007669"/>
    <property type="project" value="TreeGrafter"/>
</dbReference>
<gene>
    <name evidence="6" type="ORF">BD626DRAFT_494763</name>
</gene>
<feature type="domain" description="PX" evidence="5">
    <location>
        <begin position="267"/>
        <end position="400"/>
    </location>
</feature>
<proteinExistence type="predicted"/>
<sequence>MATLPRATKSPNTTPVSSRIIGRPVSEFDNSNNPEFDAGLNTSTAWTEHLEHGYTSDPGSGEEGEEKPSRPARALYDFEGKAEFRELTVYAGDELQIVREELPDGWSLVRTDSGEVGLLPRTYYTFTSDFTTAPDVSVSPSRFRSKRREASDHDRTPRGSPTSEHPPALPIIPQHTGEWFPSFKQSLLGGKSLNRFSAFVTSGAEEWVLKGSEVEAIAQPHHAQFPSDASDDGMDDGASSRLSMLGLGEADRHYVDAGPAWKAKLPAFRVLVHSPSKRASVLSGAFTMYNVTSLFDGTRRQPSDESEEEEDNEEASPTSTRMTVSRRFSHFVILHTALSRRLPGIALPPLPEKQYAGRFSDDFVEARRGDLERYINKIVRHPIARYAEILTFFLGCESDLEWKRLVNQHLSIPPAGPSFYARVFHPAYNVDAEDAAEAGERFDTHTRAAGKGVQALRNIFGRVREARLEMSKAERLLSYSLLSLITSKPLASAPTTGVTEEDEQYNAKGKGLMNADGAWCWRECCEECLKLTKAMQKTSDTMQNIADMYDGHARRAQLETHEALKGVAHPYSHYEGVIQTHRSALSRYHLATAEGQANDDVAARCETVLNTTMAEMDTYHQQKVEDFGSLAKDHLDGEIKFYEQVLHKLKNARQAYDEPEYNELAATPRQPSMYERELENPRLGADPLTQPCPHVYDSAPMRPVSVALQEGVGLFLGPAGRGSMLGKLWPT</sequence>
<dbReference type="PANTHER" id="PTHR45827:SF1">
    <property type="entry name" value="SORTING NEXIN"/>
    <property type="match status" value="1"/>
</dbReference>
<feature type="compositionally biased region" description="Polar residues" evidence="3">
    <location>
        <begin position="28"/>
        <end position="46"/>
    </location>
</feature>